<evidence type="ECO:0000313" key="1">
    <source>
        <dbReference type="EMBL" id="KAK3388343.1"/>
    </source>
</evidence>
<keyword evidence="2" id="KW-1185">Reference proteome</keyword>
<dbReference type="AlphaFoldDB" id="A0AAE0U295"/>
<dbReference type="Proteomes" id="UP001281003">
    <property type="component" value="Unassembled WGS sequence"/>
</dbReference>
<accession>A0AAE0U295</accession>
<proteinExistence type="predicted"/>
<reference evidence="1" key="2">
    <citation type="submission" date="2023-07" db="EMBL/GenBank/DDBJ databases">
        <authorList>
            <consortium name="Lawrence Berkeley National Laboratory"/>
            <person name="Haridas S."/>
            <person name="Hensen N."/>
            <person name="Bonometti L."/>
            <person name="Westerberg I."/>
            <person name="Brannstrom I.O."/>
            <person name="Guillou S."/>
            <person name="Cros-Aarteil S."/>
            <person name="Calhoun S."/>
            <person name="Kuo A."/>
            <person name="Mondo S."/>
            <person name="Pangilinan J."/>
            <person name="Riley R."/>
            <person name="LaButti K."/>
            <person name="Andreopoulos B."/>
            <person name="Lipzen A."/>
            <person name="Chen C."/>
            <person name="Yanf M."/>
            <person name="Daum C."/>
            <person name="Ng V."/>
            <person name="Clum A."/>
            <person name="Steindorff A."/>
            <person name="Ohm R."/>
            <person name="Martin F."/>
            <person name="Silar P."/>
            <person name="Natvig D."/>
            <person name="Lalanne C."/>
            <person name="Gautier V."/>
            <person name="Ament-velasquez S.L."/>
            <person name="Kruys A."/>
            <person name="Hutchinson M.I."/>
            <person name="Powell A.J."/>
            <person name="Barry K."/>
            <person name="Miller A.N."/>
            <person name="Grigoriev I.V."/>
            <person name="Debuchy R."/>
            <person name="Gladieux P."/>
            <person name="Thoren M.H."/>
            <person name="Johannesson H."/>
        </authorList>
    </citation>
    <scope>NUCLEOTIDE SEQUENCE</scope>
    <source>
        <strain evidence="1">FGSC 1904</strain>
    </source>
</reference>
<name>A0AAE0U295_SORBR</name>
<reference evidence="1" key="1">
    <citation type="journal article" date="2023" name="Mol. Phylogenet. Evol.">
        <title>Genome-scale phylogeny and comparative genomics of the fungal order Sordariales.</title>
        <authorList>
            <person name="Hensen N."/>
            <person name="Bonometti L."/>
            <person name="Westerberg I."/>
            <person name="Brannstrom I.O."/>
            <person name="Guillou S."/>
            <person name="Cros-Aarteil S."/>
            <person name="Calhoun S."/>
            <person name="Haridas S."/>
            <person name="Kuo A."/>
            <person name="Mondo S."/>
            <person name="Pangilinan J."/>
            <person name="Riley R."/>
            <person name="LaButti K."/>
            <person name="Andreopoulos B."/>
            <person name="Lipzen A."/>
            <person name="Chen C."/>
            <person name="Yan M."/>
            <person name="Daum C."/>
            <person name="Ng V."/>
            <person name="Clum A."/>
            <person name="Steindorff A."/>
            <person name="Ohm R.A."/>
            <person name="Martin F."/>
            <person name="Silar P."/>
            <person name="Natvig D.O."/>
            <person name="Lalanne C."/>
            <person name="Gautier V."/>
            <person name="Ament-Velasquez S.L."/>
            <person name="Kruys A."/>
            <person name="Hutchinson M.I."/>
            <person name="Powell A.J."/>
            <person name="Barry K."/>
            <person name="Miller A.N."/>
            <person name="Grigoriev I.V."/>
            <person name="Debuchy R."/>
            <person name="Gladieux P."/>
            <person name="Hiltunen Thoren M."/>
            <person name="Johannesson H."/>
        </authorList>
    </citation>
    <scope>NUCLEOTIDE SEQUENCE</scope>
    <source>
        <strain evidence="1">FGSC 1904</strain>
    </source>
</reference>
<evidence type="ECO:0000313" key="2">
    <source>
        <dbReference type="Proteomes" id="UP001281003"/>
    </source>
</evidence>
<dbReference type="EMBL" id="JAUTDP010000016">
    <property type="protein sequence ID" value="KAK3388343.1"/>
    <property type="molecule type" value="Genomic_DNA"/>
</dbReference>
<protein>
    <submittedName>
        <fullName evidence="1">Uncharacterized protein</fullName>
    </submittedName>
</protein>
<organism evidence="1 2">
    <name type="scientific">Sordaria brevicollis</name>
    <dbReference type="NCBI Taxonomy" id="83679"/>
    <lineage>
        <taxon>Eukaryota</taxon>
        <taxon>Fungi</taxon>
        <taxon>Dikarya</taxon>
        <taxon>Ascomycota</taxon>
        <taxon>Pezizomycotina</taxon>
        <taxon>Sordariomycetes</taxon>
        <taxon>Sordariomycetidae</taxon>
        <taxon>Sordariales</taxon>
        <taxon>Sordariaceae</taxon>
        <taxon>Sordaria</taxon>
    </lineage>
</organism>
<sequence length="211" mass="22883">MSLPRNLRSLADTYVLSPRSFKLSNAEGNGPFRPFKRGSLGVGGKLALFGRPYILLHEVRIDPTAFEIDRGINPVNFETTGPTKFFVYATGGDGAFVKVTKRGAGAASPSMRMTVSGTAHFGLETPHVVTLRAAAARGQVFTVVVRSGCRISVWHGRGERPGVRTAPWEEERGDQGGRYNRLRRREGVDNLRGMYRSGAYLALMGGAEAGV</sequence>
<gene>
    <name evidence="1" type="ORF">B0T20DRAFT_397856</name>
</gene>
<comment type="caution">
    <text evidence="1">The sequence shown here is derived from an EMBL/GenBank/DDBJ whole genome shotgun (WGS) entry which is preliminary data.</text>
</comment>